<reference evidence="4 5" key="1">
    <citation type="submission" date="2017-08" db="EMBL/GenBank/DDBJ databases">
        <title>Genome sequence of Streptomyces albireticuli NRRL B-1670.</title>
        <authorList>
            <person name="Graham D.E."/>
            <person name="Mahan K.M."/>
            <person name="Klingeman D.M."/>
            <person name="Hettich R.L."/>
            <person name="Parry R.J."/>
            <person name="Spain J.C."/>
        </authorList>
    </citation>
    <scope>NUCLEOTIDE SEQUENCE [LARGE SCALE GENOMIC DNA]</scope>
    <source>
        <strain evidence="4 5">NRRL B-1670</strain>
    </source>
</reference>
<keyword evidence="3" id="KW-0949">S-adenosyl-L-methionine</keyword>
<keyword evidence="2 4" id="KW-0808">Transferase</keyword>
<dbReference type="Gene3D" id="3.40.50.150">
    <property type="entry name" value="Vaccinia Virus protein VP39"/>
    <property type="match status" value="1"/>
</dbReference>
<dbReference type="NCBIfam" id="TIGR00537">
    <property type="entry name" value="hemK_rel_arch"/>
    <property type="match status" value="1"/>
</dbReference>
<organism evidence="4 5">
    <name type="scientific">Streptomyces albireticuli</name>
    <dbReference type="NCBI Taxonomy" id="1940"/>
    <lineage>
        <taxon>Bacteria</taxon>
        <taxon>Bacillati</taxon>
        <taxon>Actinomycetota</taxon>
        <taxon>Actinomycetes</taxon>
        <taxon>Kitasatosporales</taxon>
        <taxon>Streptomycetaceae</taxon>
        <taxon>Streptomyces</taxon>
    </lineage>
</organism>
<accession>A0A2A2D8E5</accession>
<dbReference type="CDD" id="cd02440">
    <property type="entry name" value="AdoMet_MTases"/>
    <property type="match status" value="1"/>
</dbReference>
<sequence>MTLLKTWGVYGPQGDSYLLRESLERAALPQGAHVLDVCTGSGLIALAAARLGAHRVRAVDSCYRAVLTARCNAWLNRLPVHVEHGDFRSCRAAHHRYHVVTANPPYVPSPAATNDGHGRARAWDAGPDGRRYLDRLCAMAPQLLTAGGTILIVHSTLCAPDRTLRLLGEAGLKASIVARRHQPFGPVLKARATWLTEQGLLEHGQTEEELLVIRADHIPDPGSEPLP</sequence>
<evidence type="ECO:0000256" key="2">
    <source>
        <dbReference type="ARBA" id="ARBA00022679"/>
    </source>
</evidence>
<comment type="caution">
    <text evidence="4">The sequence shown here is derived from an EMBL/GenBank/DDBJ whole genome shotgun (WGS) entry which is preliminary data.</text>
</comment>
<dbReference type="GO" id="GO:0008276">
    <property type="term" value="F:protein methyltransferase activity"/>
    <property type="evidence" value="ECO:0007669"/>
    <property type="project" value="TreeGrafter"/>
</dbReference>
<dbReference type="PANTHER" id="PTHR45875">
    <property type="entry name" value="METHYLTRANSFERASE N6AMT1"/>
    <property type="match status" value="1"/>
</dbReference>
<dbReference type="GO" id="GO:0008757">
    <property type="term" value="F:S-adenosylmethionine-dependent methyltransferase activity"/>
    <property type="evidence" value="ECO:0007669"/>
    <property type="project" value="TreeGrafter"/>
</dbReference>
<dbReference type="SUPFAM" id="SSF53335">
    <property type="entry name" value="S-adenosyl-L-methionine-dependent methyltransferases"/>
    <property type="match status" value="1"/>
</dbReference>
<evidence type="ECO:0000313" key="5">
    <source>
        <dbReference type="Proteomes" id="UP000218944"/>
    </source>
</evidence>
<keyword evidence="5" id="KW-1185">Reference proteome</keyword>
<evidence type="ECO:0000256" key="3">
    <source>
        <dbReference type="ARBA" id="ARBA00022691"/>
    </source>
</evidence>
<protein>
    <submittedName>
        <fullName evidence="4">Methyltransferase</fullName>
    </submittedName>
</protein>
<keyword evidence="1 4" id="KW-0489">Methyltransferase</keyword>
<dbReference type="Proteomes" id="UP000218944">
    <property type="component" value="Unassembled WGS sequence"/>
</dbReference>
<dbReference type="GO" id="GO:0032259">
    <property type="term" value="P:methylation"/>
    <property type="evidence" value="ECO:0007669"/>
    <property type="project" value="UniProtKB-KW"/>
</dbReference>
<evidence type="ECO:0000256" key="1">
    <source>
        <dbReference type="ARBA" id="ARBA00022603"/>
    </source>
</evidence>
<gene>
    <name evidence="4" type="ORF">CK936_11765</name>
</gene>
<dbReference type="AlphaFoldDB" id="A0A2A2D8E5"/>
<proteinExistence type="predicted"/>
<dbReference type="EMBL" id="NSJV01000223">
    <property type="protein sequence ID" value="PAU48753.1"/>
    <property type="molecule type" value="Genomic_DNA"/>
</dbReference>
<name>A0A2A2D8E5_9ACTN</name>
<dbReference type="InterPro" id="IPR004557">
    <property type="entry name" value="PrmC-related"/>
</dbReference>
<dbReference type="InterPro" id="IPR029063">
    <property type="entry name" value="SAM-dependent_MTases_sf"/>
</dbReference>
<dbReference type="PANTHER" id="PTHR45875:SF1">
    <property type="entry name" value="METHYLTRANSFERASE N6AMT1"/>
    <property type="match status" value="1"/>
</dbReference>
<dbReference type="Pfam" id="PF06325">
    <property type="entry name" value="PrmA"/>
    <property type="match status" value="1"/>
</dbReference>
<evidence type="ECO:0000313" key="4">
    <source>
        <dbReference type="EMBL" id="PAU48753.1"/>
    </source>
</evidence>
<dbReference type="InterPro" id="IPR052190">
    <property type="entry name" value="Euk-Arch_PrmC-MTase"/>
</dbReference>
<dbReference type="GO" id="GO:0035657">
    <property type="term" value="C:eRF1 methyltransferase complex"/>
    <property type="evidence" value="ECO:0007669"/>
    <property type="project" value="TreeGrafter"/>
</dbReference>